<reference evidence="2" key="1">
    <citation type="submission" date="2021-01" db="EMBL/GenBank/DDBJ databases">
        <authorList>
            <person name="Corre E."/>
            <person name="Pelletier E."/>
            <person name="Niang G."/>
            <person name="Scheremetjew M."/>
            <person name="Finn R."/>
            <person name="Kale V."/>
            <person name="Holt S."/>
            <person name="Cochrane G."/>
            <person name="Meng A."/>
            <person name="Brown T."/>
            <person name="Cohen L."/>
        </authorList>
    </citation>
    <scope>NUCLEOTIDE SEQUENCE</scope>
</reference>
<keyword evidence="1" id="KW-0812">Transmembrane</keyword>
<keyword evidence="1" id="KW-1133">Transmembrane helix</keyword>
<feature type="transmembrane region" description="Helical" evidence="1">
    <location>
        <begin position="84"/>
        <end position="102"/>
    </location>
</feature>
<keyword evidence="1" id="KW-0472">Membrane</keyword>
<gene>
    <name evidence="2" type="ORF">TNIT0693_LOCUS1909</name>
</gene>
<feature type="transmembrane region" description="Helical" evidence="1">
    <location>
        <begin position="108"/>
        <end position="125"/>
    </location>
</feature>
<dbReference type="EMBL" id="HBFY01004943">
    <property type="protein sequence ID" value="CAD8963765.1"/>
    <property type="molecule type" value="Transcribed_RNA"/>
</dbReference>
<name>A0A7S1E338_9STRA</name>
<dbReference type="AlphaFoldDB" id="A0A7S1E338"/>
<accession>A0A7S1E338</accession>
<protein>
    <submittedName>
        <fullName evidence="2">Uncharacterized protein</fullName>
    </submittedName>
</protein>
<evidence type="ECO:0000313" key="2">
    <source>
        <dbReference type="EMBL" id="CAD8963765.1"/>
    </source>
</evidence>
<proteinExistence type="predicted"/>
<sequence length="134" mass="15391">MDAHPLSSSFATIQQESRYVSLGGGFEMPLTYHQLGVIFESPHRLVCHWWGLDGCARYEHYDEEGASQWVKMPMFGFQWLLKQNIAVSGILFFVAFTLLCMINVMEMLAMNPIHAICFMVAFVVVRRRTVKKVV</sequence>
<evidence type="ECO:0000256" key="1">
    <source>
        <dbReference type="SAM" id="Phobius"/>
    </source>
</evidence>
<organism evidence="2">
    <name type="scientific">Thalassionema nitzschioides</name>
    <dbReference type="NCBI Taxonomy" id="33649"/>
    <lineage>
        <taxon>Eukaryota</taxon>
        <taxon>Sar</taxon>
        <taxon>Stramenopiles</taxon>
        <taxon>Ochrophyta</taxon>
        <taxon>Bacillariophyta</taxon>
        <taxon>Fragilariophyceae</taxon>
        <taxon>Fragilariophycidae</taxon>
        <taxon>Thalassionemales</taxon>
        <taxon>Thalassionemataceae</taxon>
        <taxon>Thalassionema</taxon>
    </lineage>
</organism>